<feature type="non-terminal residue" evidence="2">
    <location>
        <position position="102"/>
    </location>
</feature>
<comment type="caution">
    <text evidence="2">The sequence shown here is derived from an EMBL/GenBank/DDBJ whole genome shotgun (WGS) entry which is preliminary data.</text>
</comment>
<dbReference type="CDD" id="cd00093">
    <property type="entry name" value="HTH_XRE"/>
    <property type="match status" value="1"/>
</dbReference>
<reference evidence="2 3" key="1">
    <citation type="submission" date="2017-08" db="EMBL/GenBank/DDBJ databases">
        <title>Infants hospitalized years apart are colonized by the same room-sourced microbial strains.</title>
        <authorList>
            <person name="Brooks B."/>
            <person name="Olm M.R."/>
            <person name="Firek B.A."/>
            <person name="Baker R."/>
            <person name="Thomas B.C."/>
            <person name="Morowitz M.J."/>
            <person name="Banfield J.F."/>
        </authorList>
    </citation>
    <scope>NUCLEOTIDE SEQUENCE [LARGE SCALE GENOMIC DNA]</scope>
    <source>
        <strain evidence="2">S2_018_000_R2_104</strain>
    </source>
</reference>
<accession>A0A2W4ZM73</accession>
<dbReference type="Proteomes" id="UP000249557">
    <property type="component" value="Unassembled WGS sequence"/>
</dbReference>
<evidence type="ECO:0000313" key="2">
    <source>
        <dbReference type="EMBL" id="PZO82676.1"/>
    </source>
</evidence>
<dbReference type="InterPro" id="IPR001387">
    <property type="entry name" value="Cro/C1-type_HTH"/>
</dbReference>
<proteinExistence type="predicted"/>
<dbReference type="InterPro" id="IPR010982">
    <property type="entry name" value="Lambda_DNA-bd_dom_sf"/>
</dbReference>
<dbReference type="AlphaFoldDB" id="A0A2W4ZM73"/>
<name>A0A2W4ZM73_9BACT</name>
<protein>
    <submittedName>
        <fullName evidence="2">Transcriptional regulator</fullName>
    </submittedName>
</protein>
<dbReference type="EMBL" id="QFNK01000249">
    <property type="protein sequence ID" value="PZO82676.1"/>
    <property type="molecule type" value="Genomic_DNA"/>
</dbReference>
<evidence type="ECO:0000313" key="3">
    <source>
        <dbReference type="Proteomes" id="UP000249557"/>
    </source>
</evidence>
<feature type="domain" description="HTH cro/C1-type" evidence="1">
    <location>
        <begin position="31"/>
        <end position="85"/>
    </location>
</feature>
<evidence type="ECO:0000259" key="1">
    <source>
        <dbReference type="PROSITE" id="PS50943"/>
    </source>
</evidence>
<dbReference type="PROSITE" id="PS50943">
    <property type="entry name" value="HTH_CROC1"/>
    <property type="match status" value="1"/>
</dbReference>
<dbReference type="GO" id="GO:0003677">
    <property type="term" value="F:DNA binding"/>
    <property type="evidence" value="ECO:0007669"/>
    <property type="project" value="InterPro"/>
</dbReference>
<dbReference type="Pfam" id="PF01381">
    <property type="entry name" value="HTH_3"/>
    <property type="match status" value="1"/>
</dbReference>
<dbReference type="Gene3D" id="1.10.260.40">
    <property type="entry name" value="lambda repressor-like DNA-binding domains"/>
    <property type="match status" value="1"/>
</dbReference>
<sequence>MVALKNAVEKDVGDKKKGRANWIDKHVGQALRNRRTILGLTQQDLALKLGITFQQLQKYENGTNRVSAGRLYEIAGTLGVPVGFFFEECEHNAPKSKADKGR</sequence>
<dbReference type="SUPFAM" id="SSF47413">
    <property type="entry name" value="lambda repressor-like DNA-binding domains"/>
    <property type="match status" value="1"/>
</dbReference>
<gene>
    <name evidence="2" type="ORF">DI626_09860</name>
</gene>
<dbReference type="SMART" id="SM00530">
    <property type="entry name" value="HTH_XRE"/>
    <property type="match status" value="1"/>
</dbReference>
<organism evidence="2 3">
    <name type="scientific">Micavibrio aeruginosavorus</name>
    <dbReference type="NCBI Taxonomy" id="349221"/>
    <lineage>
        <taxon>Bacteria</taxon>
        <taxon>Pseudomonadati</taxon>
        <taxon>Bdellovibrionota</taxon>
        <taxon>Bdellovibrionia</taxon>
        <taxon>Bdellovibrionales</taxon>
        <taxon>Pseudobdellovibrionaceae</taxon>
        <taxon>Micavibrio</taxon>
    </lineage>
</organism>